<evidence type="ECO:0000256" key="6">
    <source>
        <dbReference type="ARBA" id="ARBA00022975"/>
    </source>
</evidence>
<proteinExistence type="inferred from homology"/>
<evidence type="ECO:0000256" key="3">
    <source>
        <dbReference type="ARBA" id="ARBA00012321"/>
    </source>
</evidence>
<dbReference type="AlphaFoldDB" id="A0A6J7FQ66"/>
<keyword evidence="7" id="KW-0456">Lyase</keyword>
<evidence type="ECO:0000256" key="9">
    <source>
        <dbReference type="ARBA" id="ARBA00049157"/>
    </source>
</evidence>
<evidence type="ECO:0000259" key="10">
    <source>
        <dbReference type="SMART" id="SM00934"/>
    </source>
</evidence>
<dbReference type="UniPathway" id="UPA00070">
    <property type="reaction ID" value="UER00120"/>
</dbReference>
<sequence length="275" mass="28420">MSSFGQRVLDTFEKQGQLCVGIDPSAEQLQSWGLPVSAAGAKSFTLSMLDAAQGRVGIVKFQVAFFEQFGPEGFSVLAQALTEAKLRELVVIADAKRGDIGSTMAGYARAWLSSEAVFLCDALTVSPYLGPESLADTANVALENNCGLFLLAATSNPEAATLQSSTTEGRTVAGRVLDFASSYSSEGFGSIGVVVGATVSDVEFGLDFSTSVNFPVLVPGFGAQGADLTKARSLLSGYADTSICSVSRLIAGSSVEGASARVSKAKAELEVGLRA</sequence>
<dbReference type="Gene3D" id="3.20.20.70">
    <property type="entry name" value="Aldolase class I"/>
    <property type="match status" value="1"/>
</dbReference>
<dbReference type="Pfam" id="PF00215">
    <property type="entry name" value="OMPdecase"/>
    <property type="match status" value="1"/>
</dbReference>
<comment type="pathway">
    <text evidence="1">Pyrimidine metabolism; UMP biosynthesis via de novo pathway; UMP from orotate: step 2/2.</text>
</comment>
<dbReference type="GO" id="GO:0044205">
    <property type="term" value="P:'de novo' UMP biosynthetic process"/>
    <property type="evidence" value="ECO:0007669"/>
    <property type="project" value="UniProtKB-UniPathway"/>
</dbReference>
<dbReference type="GO" id="GO:0004590">
    <property type="term" value="F:orotidine-5'-phosphate decarboxylase activity"/>
    <property type="evidence" value="ECO:0007669"/>
    <property type="project" value="UniProtKB-EC"/>
</dbReference>
<accession>A0A6J7FQ66</accession>
<dbReference type="EMBL" id="CAFBML010000009">
    <property type="protein sequence ID" value="CAB4896078.1"/>
    <property type="molecule type" value="Genomic_DNA"/>
</dbReference>
<evidence type="ECO:0000256" key="5">
    <source>
        <dbReference type="ARBA" id="ARBA00022793"/>
    </source>
</evidence>
<name>A0A6J7FQ66_9ZZZZ</name>
<dbReference type="InterPro" id="IPR011060">
    <property type="entry name" value="RibuloseP-bd_barrel"/>
</dbReference>
<feature type="domain" description="Orotidine 5'-phosphate decarboxylase" evidence="10">
    <location>
        <begin position="17"/>
        <end position="262"/>
    </location>
</feature>
<protein>
    <recommendedName>
        <fullName evidence="4">Orotidine 5'-phosphate decarboxylase</fullName>
        <ecNumber evidence="3">4.1.1.23</ecNumber>
    </recommendedName>
    <alternativeName>
        <fullName evidence="8">OMP decarboxylase</fullName>
    </alternativeName>
</protein>
<dbReference type="PANTHER" id="PTHR43375">
    <property type="entry name" value="OROTIDINE 5'-PHOSPHATE DECARBOXYLASE"/>
    <property type="match status" value="1"/>
</dbReference>
<dbReference type="EC" id="4.1.1.23" evidence="3"/>
<keyword evidence="5" id="KW-0210">Decarboxylase</keyword>
<evidence type="ECO:0000256" key="1">
    <source>
        <dbReference type="ARBA" id="ARBA00004861"/>
    </source>
</evidence>
<evidence type="ECO:0000313" key="11">
    <source>
        <dbReference type="EMBL" id="CAB4896078.1"/>
    </source>
</evidence>
<keyword evidence="6" id="KW-0665">Pyrimidine biosynthesis</keyword>
<dbReference type="PANTHER" id="PTHR43375:SF1">
    <property type="entry name" value="OROTIDINE 5'-PHOSPHATE DECARBOXYLASE"/>
    <property type="match status" value="1"/>
</dbReference>
<evidence type="ECO:0000256" key="4">
    <source>
        <dbReference type="ARBA" id="ARBA00021923"/>
    </source>
</evidence>
<dbReference type="GO" id="GO:0006207">
    <property type="term" value="P:'de novo' pyrimidine nucleobase biosynthetic process"/>
    <property type="evidence" value="ECO:0007669"/>
    <property type="project" value="InterPro"/>
</dbReference>
<dbReference type="SUPFAM" id="SSF51366">
    <property type="entry name" value="Ribulose-phoshate binding barrel"/>
    <property type="match status" value="1"/>
</dbReference>
<evidence type="ECO:0000256" key="2">
    <source>
        <dbReference type="ARBA" id="ARBA00008847"/>
    </source>
</evidence>
<dbReference type="InterPro" id="IPR001754">
    <property type="entry name" value="OMPdeCOase_dom"/>
</dbReference>
<organism evidence="11">
    <name type="scientific">freshwater metagenome</name>
    <dbReference type="NCBI Taxonomy" id="449393"/>
    <lineage>
        <taxon>unclassified sequences</taxon>
        <taxon>metagenomes</taxon>
        <taxon>ecological metagenomes</taxon>
    </lineage>
</organism>
<dbReference type="SMART" id="SM00934">
    <property type="entry name" value="OMPdecase"/>
    <property type="match status" value="1"/>
</dbReference>
<dbReference type="InterPro" id="IPR013785">
    <property type="entry name" value="Aldolase_TIM"/>
</dbReference>
<dbReference type="InterPro" id="IPR011995">
    <property type="entry name" value="OMPdecase_type-2"/>
</dbReference>
<gene>
    <name evidence="11" type="ORF">UFOPK3592_00205</name>
</gene>
<dbReference type="PROSITE" id="PS00156">
    <property type="entry name" value="OMPDECASE"/>
    <property type="match status" value="1"/>
</dbReference>
<evidence type="ECO:0000256" key="8">
    <source>
        <dbReference type="ARBA" id="ARBA00033428"/>
    </source>
</evidence>
<dbReference type="CDD" id="cd04725">
    <property type="entry name" value="OMP_decarboxylase_like"/>
    <property type="match status" value="1"/>
</dbReference>
<comment type="similarity">
    <text evidence="2">Belongs to the OMP decarboxylase family. Type 2 subfamily.</text>
</comment>
<evidence type="ECO:0000256" key="7">
    <source>
        <dbReference type="ARBA" id="ARBA00023239"/>
    </source>
</evidence>
<dbReference type="InterPro" id="IPR018089">
    <property type="entry name" value="OMPdecase_AS"/>
</dbReference>
<reference evidence="11" key="1">
    <citation type="submission" date="2020-05" db="EMBL/GenBank/DDBJ databases">
        <authorList>
            <person name="Chiriac C."/>
            <person name="Salcher M."/>
            <person name="Ghai R."/>
            <person name="Kavagutti S V."/>
        </authorList>
    </citation>
    <scope>NUCLEOTIDE SEQUENCE</scope>
</reference>
<dbReference type="NCBIfam" id="TIGR02127">
    <property type="entry name" value="pyrF_sub2"/>
    <property type="match status" value="1"/>
</dbReference>
<comment type="catalytic activity">
    <reaction evidence="9">
        <text>orotidine 5'-phosphate + H(+) = UMP + CO2</text>
        <dbReference type="Rhea" id="RHEA:11596"/>
        <dbReference type="ChEBI" id="CHEBI:15378"/>
        <dbReference type="ChEBI" id="CHEBI:16526"/>
        <dbReference type="ChEBI" id="CHEBI:57538"/>
        <dbReference type="ChEBI" id="CHEBI:57865"/>
        <dbReference type="EC" id="4.1.1.23"/>
    </reaction>
</comment>